<keyword evidence="3" id="KW-1185">Reference proteome</keyword>
<gene>
    <name evidence="2" type="ORF">GCM10017790_19360</name>
</gene>
<name>A0ABQ3LGF2_9PSEU</name>
<comment type="caution">
    <text evidence="2">The sequence shown here is derived from an EMBL/GenBank/DDBJ whole genome shotgun (WGS) entry which is preliminary data.</text>
</comment>
<dbReference type="Gene3D" id="3.90.79.10">
    <property type="entry name" value="Nucleoside Triphosphate Pyrophosphohydrolase"/>
    <property type="match status" value="1"/>
</dbReference>
<feature type="domain" description="Nudix hydrolase" evidence="1">
    <location>
        <begin position="37"/>
        <end position="165"/>
    </location>
</feature>
<evidence type="ECO:0000313" key="3">
    <source>
        <dbReference type="Proteomes" id="UP000635387"/>
    </source>
</evidence>
<protein>
    <recommendedName>
        <fullName evidence="1">Nudix hydrolase domain-containing protein</fullName>
    </recommendedName>
</protein>
<dbReference type="CDD" id="cd04681">
    <property type="entry name" value="NUDIX_Hydrolase"/>
    <property type="match status" value="1"/>
</dbReference>
<evidence type="ECO:0000313" key="2">
    <source>
        <dbReference type="EMBL" id="GHH10365.1"/>
    </source>
</evidence>
<dbReference type="PANTHER" id="PTHR43222:SF2">
    <property type="entry name" value="NUDIX HYDROLASE 23, CHLOROPLASTIC"/>
    <property type="match status" value="1"/>
</dbReference>
<dbReference type="EMBL" id="BNAY01000002">
    <property type="protein sequence ID" value="GHH10365.1"/>
    <property type="molecule type" value="Genomic_DNA"/>
</dbReference>
<dbReference type="PROSITE" id="PS51462">
    <property type="entry name" value="NUDIX"/>
    <property type="match status" value="1"/>
</dbReference>
<evidence type="ECO:0000259" key="1">
    <source>
        <dbReference type="PROSITE" id="PS51462"/>
    </source>
</evidence>
<dbReference type="PANTHER" id="PTHR43222">
    <property type="entry name" value="NUDIX HYDROLASE 23"/>
    <property type="match status" value="1"/>
</dbReference>
<dbReference type="InterPro" id="IPR000086">
    <property type="entry name" value="NUDIX_hydrolase_dom"/>
</dbReference>
<proteinExistence type="predicted"/>
<organism evidence="2 3">
    <name type="scientific">Amycolatopsis oliviviridis</name>
    <dbReference type="NCBI Taxonomy" id="1471590"/>
    <lineage>
        <taxon>Bacteria</taxon>
        <taxon>Bacillati</taxon>
        <taxon>Actinomycetota</taxon>
        <taxon>Actinomycetes</taxon>
        <taxon>Pseudonocardiales</taxon>
        <taxon>Pseudonocardiaceae</taxon>
        <taxon>Amycolatopsis</taxon>
    </lineage>
</organism>
<reference evidence="3" key="1">
    <citation type="journal article" date="2019" name="Int. J. Syst. Evol. Microbiol.">
        <title>The Global Catalogue of Microorganisms (GCM) 10K type strain sequencing project: providing services to taxonomists for standard genome sequencing and annotation.</title>
        <authorList>
            <consortium name="The Broad Institute Genomics Platform"/>
            <consortium name="The Broad Institute Genome Sequencing Center for Infectious Disease"/>
            <person name="Wu L."/>
            <person name="Ma J."/>
        </authorList>
    </citation>
    <scope>NUCLEOTIDE SEQUENCE [LARGE SCALE GENOMIC DNA]</scope>
    <source>
        <strain evidence="3">CGMCC 4.7683</strain>
    </source>
</reference>
<dbReference type="Proteomes" id="UP000635387">
    <property type="component" value="Unassembled WGS sequence"/>
</dbReference>
<dbReference type="SUPFAM" id="SSF55811">
    <property type="entry name" value="Nudix"/>
    <property type="match status" value="1"/>
</dbReference>
<dbReference type="Pfam" id="PF00293">
    <property type="entry name" value="NUDIX"/>
    <property type="match status" value="1"/>
</dbReference>
<accession>A0ABQ3LGF2</accession>
<sequence>MKDWTFCPRCGDRTRLDGAGEDTHVLCPACGFTKYDNPLPTTVGLILDGDRILLLRRAHEPRKGAWDTVGGFLSGAETAEENLVREGLEETGCVLRNLRFAGSYPSVYGDTGLKTIGLAFTCELPPDAEIVLSEENSEYAWFPLTDRPPLAFSDCEAAVSDLAALTSRTGSA</sequence>
<dbReference type="RefSeq" id="WP_191253943.1">
    <property type="nucleotide sequence ID" value="NZ_BNAY01000002.1"/>
</dbReference>
<dbReference type="InterPro" id="IPR015797">
    <property type="entry name" value="NUDIX_hydrolase-like_dom_sf"/>
</dbReference>